<name>A0AAU7CAP2_9BACT</name>
<accession>A0AAU7CAP2</accession>
<dbReference type="AlphaFoldDB" id="A0AAU7CAP2"/>
<organism evidence="1">
    <name type="scientific">Singulisphaera sp. Ch08</name>
    <dbReference type="NCBI Taxonomy" id="3120278"/>
    <lineage>
        <taxon>Bacteria</taxon>
        <taxon>Pseudomonadati</taxon>
        <taxon>Planctomycetota</taxon>
        <taxon>Planctomycetia</taxon>
        <taxon>Isosphaerales</taxon>
        <taxon>Isosphaeraceae</taxon>
        <taxon>Singulisphaera</taxon>
    </lineage>
</organism>
<proteinExistence type="predicted"/>
<reference evidence="1" key="1">
    <citation type="submission" date="2024-05" db="EMBL/GenBank/DDBJ databases">
        <title>Planctomycetes of the genus Singulisphaera possess chitinolytic capabilities.</title>
        <authorList>
            <person name="Ivanova A."/>
        </authorList>
    </citation>
    <scope>NUCLEOTIDE SEQUENCE</scope>
    <source>
        <strain evidence="1">Ch08T</strain>
    </source>
</reference>
<gene>
    <name evidence="1" type="ORF">V5E97_28205</name>
</gene>
<evidence type="ECO:0000313" key="1">
    <source>
        <dbReference type="EMBL" id="XBH02190.1"/>
    </source>
</evidence>
<dbReference type="EMBL" id="CP155447">
    <property type="protein sequence ID" value="XBH02190.1"/>
    <property type="molecule type" value="Genomic_DNA"/>
</dbReference>
<dbReference type="RefSeq" id="WP_406694931.1">
    <property type="nucleotide sequence ID" value="NZ_CP155447.1"/>
</dbReference>
<protein>
    <submittedName>
        <fullName evidence="1">Uncharacterized protein</fullName>
    </submittedName>
</protein>
<sequence length="132" mass="14850">MARKTYNDEFKPQAAKLVTEQVPVHRQSRPLTVSDLGLGEGVVERLAGRVYVRGQQMTVRVENIRIAEGIQGQQSLASMINNLRTIARQGDMNRLFIERVSVGNVRLAQVRTRRFGGIITPQRNSVINEPPE</sequence>